<protein>
    <recommendedName>
        <fullName evidence="9">RRP12-like protein</fullName>
    </recommendedName>
</protein>
<dbReference type="PANTHER" id="PTHR48287">
    <property type="entry name" value="ARM REPEAT SUPERFAMILY PROTEIN"/>
    <property type="match status" value="1"/>
</dbReference>
<feature type="compositionally biased region" description="Basic and acidic residues" evidence="4">
    <location>
        <begin position="1022"/>
        <end position="1033"/>
    </location>
</feature>
<proteinExistence type="inferred from homology"/>
<sequence length="1250" mass="138685">MHNAGSTSGDMDTDSLASGASTIGRKSFKSFASNFTDCSNTSFSKFIQNFHATNAYQKEMLAVLAAVTEVIRSQGGKESDTEYFATLMTGLETVESEDSLMATLSLLSMCISKVPDSVLKLKFSECSKILLELLEKYTSGEPQSILKSVIVCLGVLMRVLDLSSWSHASTLHVYNSLLPCSIHHKPKVRKAAHHAVISILKSPSAINTEGDQQTKFHPAASATAKFCLQSLKSQGKIKSCTSVLHTLVLLQDIFPFLPHNHVKSLCEVLLEMLMQNNVLLRSWSLQALHGLLVAQPSNQSLPPKTAAQLLSALYEFQPSLNDAQLLSSWILVLQEALCSLQQLDEDLCLGHVSRFFSTMVQCWQSEQIQVHPLIASALEAALVKCVSPSMERLSNQADLLEAGKAPITRIISALQGALKYQYHFAWGHVLRIWGILFRVTSGHLTNVLTRCLKSIGELRSSVNFKFTKELDYAVGEAVKSMGPCTVLAALPLKVGNGGWPIDMEKSWLLPVLRESVSGAELGFFQKFFLPLAVECHTLATAAQAQSRMAESKAAALLETQIWSLLPKFCLNPNDLLTAFKEIAKTMGQIICDRTDLSKDVLAALRNLIASTREHDEKRAEVARFAKNFLPILFETYTKNSSSTELRDLNATVMRTIESYLSIAPAPVVQGLFEKAMEKVKMPDMKKPVLDLLRLLVPCLKHEALNRIWEFIVPLIKEGQMKEQKKSYRVLQCICSSESNSVKEFISEHLHEMQDLLVESLTSASPVSKAARLSCLIHLMGKMERLEDAFLKSLVGEAILCTRAGNQQAREHAFQLLLEVGKAIQRTTGKTVTETIHCYLELLLAGLAGSPTLISATLLALAHVLFQFKDGFTEDLISLLVENTSLLMTSPSREIVGSALSFVRVILAAQAPDAVLTFIPDLVKALSSMTIDCKRHFRVKVRNLFCLMMRKYGPNAIMQLLPKDDESLHKCLRNIQKTEMRKKKKKMASANEEESGEELESSSFKAKHAESIEDILAEAVHDVDLGDSDNESKREKKKKGRKRGAETWIQERQGEIVDLLDPRTAKAVTGSNPREQCKQQAKLEFPTTTDGKLIIEDSESDSEVKPGQKRKKRVAVKADMDETPKVKAARLEDQGDSDSKDDPDTIDFDSIDKVYKPGGFGIHRPLSNKGKRKQGPVDYGKEYRSKTGRGDVKRKGRPDPFAYVPLDRQLLNKRTKTKHSGHLKSLVKAAKTGSRRGAQLKAKRKGKMKKL</sequence>
<dbReference type="InterPro" id="IPR016024">
    <property type="entry name" value="ARM-type_fold"/>
</dbReference>
<feature type="compositionally biased region" description="Basic residues" evidence="4">
    <location>
        <begin position="1240"/>
        <end position="1250"/>
    </location>
</feature>
<evidence type="ECO:0008006" key="9">
    <source>
        <dbReference type="Google" id="ProtNLM"/>
    </source>
</evidence>
<reference evidence="7" key="1">
    <citation type="submission" date="2020-11" db="EMBL/GenBank/DDBJ databases">
        <authorList>
            <person name="Tran Van P."/>
        </authorList>
    </citation>
    <scope>NUCLEOTIDE SEQUENCE</scope>
</reference>
<dbReference type="InterPro" id="IPR057860">
    <property type="entry name" value="HEAT_RRP12_N"/>
</dbReference>
<evidence type="ECO:0000256" key="2">
    <source>
        <dbReference type="ARBA" id="ARBA00007690"/>
    </source>
</evidence>
<dbReference type="PANTHER" id="PTHR48287:SF1">
    <property type="entry name" value="ARM REPEAT SUPERFAMILY PROTEIN"/>
    <property type="match status" value="1"/>
</dbReference>
<evidence type="ECO:0000259" key="5">
    <source>
        <dbReference type="Pfam" id="PF08161"/>
    </source>
</evidence>
<feature type="compositionally biased region" description="Acidic residues" evidence="4">
    <location>
        <begin position="990"/>
        <end position="999"/>
    </location>
</feature>
<keyword evidence="8" id="KW-1185">Reference proteome</keyword>
<evidence type="ECO:0000313" key="8">
    <source>
        <dbReference type="Proteomes" id="UP000677054"/>
    </source>
</evidence>
<feature type="domain" description="RRP12 N-terminal HEAT" evidence="6">
    <location>
        <begin position="54"/>
        <end position="292"/>
    </location>
</feature>
<dbReference type="GO" id="GO:0005634">
    <property type="term" value="C:nucleus"/>
    <property type="evidence" value="ECO:0007669"/>
    <property type="project" value="UniProtKB-SubCell"/>
</dbReference>
<dbReference type="SUPFAM" id="SSF48371">
    <property type="entry name" value="ARM repeat"/>
    <property type="match status" value="1"/>
</dbReference>
<evidence type="ECO:0000256" key="3">
    <source>
        <dbReference type="ARBA" id="ARBA00023242"/>
    </source>
</evidence>
<feature type="region of interest" description="Disordered" evidence="4">
    <location>
        <begin position="1062"/>
        <end position="1250"/>
    </location>
</feature>
<gene>
    <name evidence="7" type="ORF">DSTB1V02_LOCUS2282</name>
</gene>
<feature type="domain" description="RRP12 HEAT" evidence="5">
    <location>
        <begin position="365"/>
        <end position="638"/>
    </location>
</feature>
<dbReference type="AlphaFoldDB" id="A0A7R8X1M8"/>
<evidence type="ECO:0000259" key="6">
    <source>
        <dbReference type="Pfam" id="PF25772"/>
    </source>
</evidence>
<dbReference type="InterPro" id="IPR011989">
    <property type="entry name" value="ARM-like"/>
</dbReference>
<dbReference type="Gene3D" id="1.25.10.10">
    <property type="entry name" value="Leucine-rich Repeat Variant"/>
    <property type="match status" value="1"/>
</dbReference>
<evidence type="ECO:0000256" key="1">
    <source>
        <dbReference type="ARBA" id="ARBA00004123"/>
    </source>
</evidence>
<dbReference type="Pfam" id="PF25772">
    <property type="entry name" value="HEAT_RRP12_N"/>
    <property type="match status" value="1"/>
</dbReference>
<feature type="compositionally biased region" description="Basic residues" evidence="4">
    <location>
        <begin position="1210"/>
        <end position="1221"/>
    </location>
</feature>
<dbReference type="EMBL" id="CAJPEV010000250">
    <property type="protein sequence ID" value="CAG0882964.1"/>
    <property type="molecule type" value="Genomic_DNA"/>
</dbReference>
<feature type="region of interest" description="Disordered" evidence="4">
    <location>
        <begin position="1022"/>
        <end position="1046"/>
    </location>
</feature>
<comment type="subcellular location">
    <subcellularLocation>
        <location evidence="1">Nucleus</location>
    </subcellularLocation>
</comment>
<keyword evidence="3" id="KW-0539">Nucleus</keyword>
<dbReference type="Proteomes" id="UP000677054">
    <property type="component" value="Unassembled WGS sequence"/>
</dbReference>
<dbReference type="InterPro" id="IPR052087">
    <property type="entry name" value="RRP12"/>
</dbReference>
<feature type="compositionally biased region" description="Basic and acidic residues" evidence="4">
    <location>
        <begin position="1178"/>
        <end position="1192"/>
    </location>
</feature>
<dbReference type="EMBL" id="LR899767">
    <property type="protein sequence ID" value="CAD7242313.1"/>
    <property type="molecule type" value="Genomic_DNA"/>
</dbReference>
<evidence type="ECO:0000256" key="4">
    <source>
        <dbReference type="SAM" id="MobiDB-lite"/>
    </source>
</evidence>
<feature type="region of interest" description="Disordered" evidence="4">
    <location>
        <begin position="978"/>
        <end position="1003"/>
    </location>
</feature>
<dbReference type="OrthoDB" id="2192888at2759"/>
<accession>A0A7R8X1M8</accession>
<name>A0A7R8X1M8_9CRUS</name>
<evidence type="ECO:0000313" key="7">
    <source>
        <dbReference type="EMBL" id="CAD7242313.1"/>
    </source>
</evidence>
<comment type="similarity">
    <text evidence="2">Belongs to the RRP12 family.</text>
</comment>
<dbReference type="InterPro" id="IPR012978">
    <property type="entry name" value="HEAT_RRP12"/>
</dbReference>
<feature type="compositionally biased region" description="Basic and acidic residues" evidence="4">
    <location>
        <begin position="1115"/>
        <end position="1142"/>
    </location>
</feature>
<dbReference type="Pfam" id="PF08161">
    <property type="entry name" value="RRP12_HEAT"/>
    <property type="match status" value="1"/>
</dbReference>
<organism evidence="7">
    <name type="scientific">Darwinula stevensoni</name>
    <dbReference type="NCBI Taxonomy" id="69355"/>
    <lineage>
        <taxon>Eukaryota</taxon>
        <taxon>Metazoa</taxon>
        <taxon>Ecdysozoa</taxon>
        <taxon>Arthropoda</taxon>
        <taxon>Crustacea</taxon>
        <taxon>Oligostraca</taxon>
        <taxon>Ostracoda</taxon>
        <taxon>Podocopa</taxon>
        <taxon>Podocopida</taxon>
        <taxon>Darwinulocopina</taxon>
        <taxon>Darwinuloidea</taxon>
        <taxon>Darwinulidae</taxon>
        <taxon>Darwinula</taxon>
    </lineage>
</organism>